<accession>A0ABD1L6M3</accession>
<sequence length="53" mass="6085">MVNQMRGEHHLISHLQTRQIFKFLCSVQQRMAFLAIAAPSLPCLFGITALFLR</sequence>
<keyword evidence="1" id="KW-0812">Transmembrane</keyword>
<evidence type="ECO:0000256" key="1">
    <source>
        <dbReference type="SAM" id="Phobius"/>
    </source>
</evidence>
<dbReference type="Proteomes" id="UP001603857">
    <property type="component" value="Unassembled WGS sequence"/>
</dbReference>
<feature type="transmembrane region" description="Helical" evidence="1">
    <location>
        <begin position="31"/>
        <end position="52"/>
    </location>
</feature>
<evidence type="ECO:0000313" key="2">
    <source>
        <dbReference type="EMBL" id="KAL2318680.1"/>
    </source>
</evidence>
<keyword evidence="1" id="KW-0472">Membrane</keyword>
<dbReference type="EMBL" id="JBGMDY010000011">
    <property type="protein sequence ID" value="KAL2318680.1"/>
    <property type="molecule type" value="Genomic_DNA"/>
</dbReference>
<gene>
    <name evidence="2" type="ORF">Fmac_032556</name>
</gene>
<name>A0ABD1L6M3_9FABA</name>
<reference evidence="2 3" key="1">
    <citation type="submission" date="2024-08" db="EMBL/GenBank/DDBJ databases">
        <title>Insights into the chromosomal genome structure of Flemingia macrophylla.</title>
        <authorList>
            <person name="Ding Y."/>
            <person name="Zhao Y."/>
            <person name="Bi W."/>
            <person name="Wu M."/>
            <person name="Zhao G."/>
            <person name="Gong Y."/>
            <person name="Li W."/>
            <person name="Zhang P."/>
        </authorList>
    </citation>
    <scope>NUCLEOTIDE SEQUENCE [LARGE SCALE GENOMIC DNA]</scope>
    <source>
        <strain evidence="2">DYQJB</strain>
        <tissue evidence="2">Leaf</tissue>
    </source>
</reference>
<proteinExistence type="predicted"/>
<evidence type="ECO:0000313" key="3">
    <source>
        <dbReference type="Proteomes" id="UP001603857"/>
    </source>
</evidence>
<dbReference type="AlphaFoldDB" id="A0ABD1L6M3"/>
<organism evidence="2 3">
    <name type="scientific">Flemingia macrophylla</name>
    <dbReference type="NCBI Taxonomy" id="520843"/>
    <lineage>
        <taxon>Eukaryota</taxon>
        <taxon>Viridiplantae</taxon>
        <taxon>Streptophyta</taxon>
        <taxon>Embryophyta</taxon>
        <taxon>Tracheophyta</taxon>
        <taxon>Spermatophyta</taxon>
        <taxon>Magnoliopsida</taxon>
        <taxon>eudicotyledons</taxon>
        <taxon>Gunneridae</taxon>
        <taxon>Pentapetalae</taxon>
        <taxon>rosids</taxon>
        <taxon>fabids</taxon>
        <taxon>Fabales</taxon>
        <taxon>Fabaceae</taxon>
        <taxon>Papilionoideae</taxon>
        <taxon>50 kb inversion clade</taxon>
        <taxon>NPAAA clade</taxon>
        <taxon>indigoferoid/millettioid clade</taxon>
        <taxon>Phaseoleae</taxon>
        <taxon>Flemingia</taxon>
    </lineage>
</organism>
<keyword evidence="3" id="KW-1185">Reference proteome</keyword>
<keyword evidence="1" id="KW-1133">Transmembrane helix</keyword>
<comment type="caution">
    <text evidence="2">The sequence shown here is derived from an EMBL/GenBank/DDBJ whole genome shotgun (WGS) entry which is preliminary data.</text>
</comment>
<protein>
    <submittedName>
        <fullName evidence="2">Uncharacterized protein</fullName>
    </submittedName>
</protein>